<dbReference type="Gene3D" id="3.30.1050.10">
    <property type="entry name" value="SCP2 sterol-binding domain"/>
    <property type="match status" value="1"/>
</dbReference>
<evidence type="ECO:0000256" key="7">
    <source>
        <dbReference type="ARBA" id="ARBA00068034"/>
    </source>
</evidence>
<gene>
    <name evidence="10" type="ORF">CHH28_11365</name>
</gene>
<dbReference type="OrthoDB" id="9815874at2"/>
<dbReference type="InterPro" id="IPR052195">
    <property type="entry name" value="Bact_Alkyl/Aryl-Sulfatase"/>
</dbReference>
<dbReference type="Gene3D" id="3.60.15.30">
    <property type="entry name" value="Metallo-beta-lactamase domain"/>
    <property type="match status" value="1"/>
</dbReference>
<proteinExistence type="inferred from homology"/>
<dbReference type="Pfam" id="PF14863">
    <property type="entry name" value="Alkyl_sulf_dimr"/>
    <property type="match status" value="1"/>
</dbReference>
<keyword evidence="4" id="KW-0862">Zinc</keyword>
<dbReference type="InterPro" id="IPR036866">
    <property type="entry name" value="RibonucZ/Hydroxyglut_hydro"/>
</dbReference>
<evidence type="ECO:0000256" key="6">
    <source>
        <dbReference type="ARBA" id="ARBA00066568"/>
    </source>
</evidence>
<dbReference type="FunFam" id="3.60.15.30:FF:000001">
    <property type="entry name" value="Alkyl/aryl-sulfatase BDS1"/>
    <property type="match status" value="1"/>
</dbReference>
<protein>
    <recommendedName>
        <fullName evidence="7">Linear primary-alkylsulfatase</fullName>
        <ecNumber evidence="6">3.1.6.21</ecNumber>
    </recommendedName>
    <alternativeName>
        <fullName evidence="8">Type III linear primary-alkylsulfatase</fullName>
    </alternativeName>
</protein>
<evidence type="ECO:0000256" key="3">
    <source>
        <dbReference type="ARBA" id="ARBA00022801"/>
    </source>
</evidence>
<dbReference type="GO" id="GO:0046872">
    <property type="term" value="F:metal ion binding"/>
    <property type="evidence" value="ECO:0007669"/>
    <property type="project" value="UniProtKB-KW"/>
</dbReference>
<dbReference type="GO" id="GO:0018909">
    <property type="term" value="P:dodecyl sulfate metabolic process"/>
    <property type="evidence" value="ECO:0007669"/>
    <property type="project" value="InterPro"/>
</dbReference>
<evidence type="ECO:0000256" key="2">
    <source>
        <dbReference type="ARBA" id="ARBA00022723"/>
    </source>
</evidence>
<dbReference type="SUPFAM" id="SSF56281">
    <property type="entry name" value="Metallo-hydrolase/oxidoreductase"/>
    <property type="match status" value="1"/>
</dbReference>
<keyword evidence="11" id="KW-1185">Reference proteome</keyword>
<name>A0A222FR85_9GAMM</name>
<dbReference type="CDD" id="cd07710">
    <property type="entry name" value="arylsulfatase_Sdsa1-like_MBL-fold"/>
    <property type="match status" value="1"/>
</dbReference>
<organism evidence="10 11">
    <name type="scientific">Bacterioplanes sanyensis</name>
    <dbReference type="NCBI Taxonomy" id="1249553"/>
    <lineage>
        <taxon>Bacteria</taxon>
        <taxon>Pseudomonadati</taxon>
        <taxon>Pseudomonadota</taxon>
        <taxon>Gammaproteobacteria</taxon>
        <taxon>Oceanospirillales</taxon>
        <taxon>Oceanospirillaceae</taxon>
        <taxon>Bacterioplanes</taxon>
    </lineage>
</organism>
<accession>A0A222FR85</accession>
<dbReference type="SUPFAM" id="SSF55718">
    <property type="entry name" value="SCP-like"/>
    <property type="match status" value="1"/>
</dbReference>
<dbReference type="FunFam" id="1.25.40.880:FF:000001">
    <property type="entry name" value="SDS hydrolase SdsA1"/>
    <property type="match status" value="1"/>
</dbReference>
<evidence type="ECO:0000256" key="4">
    <source>
        <dbReference type="ARBA" id="ARBA00022833"/>
    </source>
</evidence>
<dbReference type="InterPro" id="IPR001279">
    <property type="entry name" value="Metallo-B-lactamas"/>
</dbReference>
<reference evidence="10 11" key="1">
    <citation type="submission" date="2017-07" db="EMBL/GenBank/DDBJ databases">
        <title>Annotated genome sequence of Bacterioplanes sanyensis isolated from Red Sea.</title>
        <authorList>
            <person name="Rehman Z.U."/>
        </authorList>
    </citation>
    <scope>NUCLEOTIDE SEQUENCE [LARGE SCALE GENOMIC DNA]</scope>
    <source>
        <strain evidence="10 11">NV9</strain>
    </source>
</reference>
<dbReference type="GO" id="GO:0018741">
    <property type="term" value="F:linear primary-alkylsulfatase activity"/>
    <property type="evidence" value="ECO:0007669"/>
    <property type="project" value="UniProtKB-EC"/>
</dbReference>
<dbReference type="AlphaFoldDB" id="A0A222FR85"/>
<dbReference type="Gene3D" id="1.25.40.880">
    <property type="entry name" value="Alkyl sulfatase, dimerisation domain"/>
    <property type="match status" value="1"/>
</dbReference>
<dbReference type="PANTHER" id="PTHR43223">
    <property type="entry name" value="ALKYL/ARYL-SULFATASE"/>
    <property type="match status" value="1"/>
</dbReference>
<comment type="cofactor">
    <cofactor evidence="1">
        <name>Zn(2+)</name>
        <dbReference type="ChEBI" id="CHEBI:29105"/>
    </cofactor>
</comment>
<dbReference type="Pfam" id="PF00753">
    <property type="entry name" value="Lactamase_B"/>
    <property type="match status" value="1"/>
</dbReference>
<dbReference type="SMART" id="SM00849">
    <property type="entry name" value="Lactamase_B"/>
    <property type="match status" value="1"/>
</dbReference>
<dbReference type="Proteomes" id="UP000202440">
    <property type="component" value="Chromosome"/>
</dbReference>
<evidence type="ECO:0000259" key="9">
    <source>
        <dbReference type="SMART" id="SM00849"/>
    </source>
</evidence>
<dbReference type="GO" id="GO:0046983">
    <property type="term" value="F:protein dimerization activity"/>
    <property type="evidence" value="ECO:0007669"/>
    <property type="project" value="InterPro"/>
</dbReference>
<dbReference type="InterPro" id="IPR036527">
    <property type="entry name" value="SCP2_sterol-bd_dom_sf"/>
</dbReference>
<keyword evidence="3" id="KW-0378">Hydrolase</keyword>
<sequence length="658" mass="73451">MLASVIIALSACDTSPSNNTPTHHPSADNAGFTAATEATRQHQQAVRAALDLQQQDDWQQARRGQLASADDFSAHLPSGERIWDRAAYQFISGEAPDSVNPSLWRQAGLNNLSGLFEVVPGIYQLRGMDLANMTLIEGKQGWIVVDPLTSAETAQAAFELAMQHLPQRPISAVLFTHSHIDHFGGINGLFPQFALSNDIPIVAPHGFMHEATIENIVAGSAMSRRASFMYGKQLPRTTRGHIGSGLGKSPAFGHFGIIEPSHSIDDSTEAMIIDGVTFEFQYTPDSEAPAEMTFYLPEYNAFCGAELVSRTQHNLYTLRGAKVRDALKWNGYIEQARQRFSQAHVYFGSHHWPIWGKDAIQQFLIGQRDTYKFIHDQSVRLMNNGATADEIAQQLQLPQSLAQQFSNRGYYGTVKHNAKAVYQFYMGWYNGNPAHLDPIPRVEAASRYVALAGGDEAVLQNAQQAFEQGDYRWAAELLNHLVFAQPGHQEAKQWLARSYDQLGYQAESGPWRDAYLTGAYELRHGASQKNLDLRQMKSVFLHTPVSHFFTSMATRLKAEEADDTNLAVAIHFSDLQQSYRLWIENSVLHHQPIDEANDVDARLTLSHALFIDLLIGNAGIKDVLLSDDIHSDGNHWDLIKFFSLFEKPNQHFAIVTPE</sequence>
<dbReference type="InterPro" id="IPR029228">
    <property type="entry name" value="Alkyl_sulf_dimr"/>
</dbReference>
<evidence type="ECO:0000256" key="8">
    <source>
        <dbReference type="ARBA" id="ARBA00075789"/>
    </source>
</evidence>
<dbReference type="EMBL" id="CP022530">
    <property type="protein sequence ID" value="ASP40911.1"/>
    <property type="molecule type" value="Genomic_DNA"/>
</dbReference>
<comment type="similarity">
    <text evidence="5">Belongs to the metallo-beta-lactamase superfamily. Type III sulfatase family.</text>
</comment>
<evidence type="ECO:0000313" key="10">
    <source>
        <dbReference type="EMBL" id="ASP40911.1"/>
    </source>
</evidence>
<dbReference type="InterPro" id="IPR038536">
    <property type="entry name" value="Alkyl/aryl-sulf_dimr_sf"/>
</dbReference>
<evidence type="ECO:0000313" key="11">
    <source>
        <dbReference type="Proteomes" id="UP000202440"/>
    </source>
</evidence>
<dbReference type="KEGG" id="bsan:CHH28_11365"/>
<evidence type="ECO:0000256" key="5">
    <source>
        <dbReference type="ARBA" id="ARBA00033751"/>
    </source>
</evidence>
<dbReference type="EC" id="3.1.6.21" evidence="6"/>
<feature type="domain" description="Metallo-beta-lactamase" evidence="9">
    <location>
        <begin position="130"/>
        <end position="351"/>
    </location>
</feature>
<dbReference type="PANTHER" id="PTHR43223:SF1">
    <property type="entry name" value="ALKYL_ARYL-SULFATASE BDS1"/>
    <property type="match status" value="1"/>
</dbReference>
<evidence type="ECO:0000256" key="1">
    <source>
        <dbReference type="ARBA" id="ARBA00001947"/>
    </source>
</evidence>
<dbReference type="InterPro" id="IPR029229">
    <property type="entry name" value="Alkyl_sulf_C"/>
</dbReference>
<keyword evidence="2" id="KW-0479">Metal-binding</keyword>
<dbReference type="InterPro" id="IPR044097">
    <property type="entry name" value="Bds1/SdsA1_MBL-fold"/>
</dbReference>
<dbReference type="Pfam" id="PF14864">
    <property type="entry name" value="Alkyl_sulf_C"/>
    <property type="match status" value="1"/>
</dbReference>